<accession>A0A9W7XXX4</accession>
<dbReference type="InterPro" id="IPR016040">
    <property type="entry name" value="NAD(P)-bd_dom"/>
</dbReference>
<dbReference type="EMBL" id="JANBOJ010000253">
    <property type="protein sequence ID" value="KAJ1720484.1"/>
    <property type="molecule type" value="Genomic_DNA"/>
</dbReference>
<dbReference type="OrthoDB" id="276721at2759"/>
<dbReference type="SUPFAM" id="SSF51735">
    <property type="entry name" value="NAD(P)-binding Rossmann-fold domains"/>
    <property type="match status" value="1"/>
</dbReference>
<dbReference type="Proteomes" id="UP001149813">
    <property type="component" value="Unassembled WGS sequence"/>
</dbReference>
<dbReference type="GO" id="GO:0044877">
    <property type="term" value="F:protein-containing complex binding"/>
    <property type="evidence" value="ECO:0007669"/>
    <property type="project" value="TreeGrafter"/>
</dbReference>
<reference evidence="2" key="1">
    <citation type="submission" date="2022-07" db="EMBL/GenBank/DDBJ databases">
        <title>Phylogenomic reconstructions and comparative analyses of Kickxellomycotina fungi.</title>
        <authorList>
            <person name="Reynolds N.K."/>
            <person name="Stajich J.E."/>
            <person name="Barry K."/>
            <person name="Grigoriev I.V."/>
            <person name="Crous P."/>
            <person name="Smith M.E."/>
        </authorList>
    </citation>
    <scope>NUCLEOTIDE SEQUENCE</scope>
    <source>
        <strain evidence="2">NBRC 32514</strain>
    </source>
</reference>
<dbReference type="Gene3D" id="3.40.50.720">
    <property type="entry name" value="NAD(P)-binding Rossmann-like Domain"/>
    <property type="match status" value="1"/>
</dbReference>
<comment type="caution">
    <text evidence="2">The sequence shown here is derived from an EMBL/GenBank/DDBJ whole genome shotgun (WGS) entry which is preliminary data.</text>
</comment>
<evidence type="ECO:0000313" key="3">
    <source>
        <dbReference type="Proteomes" id="UP001149813"/>
    </source>
</evidence>
<dbReference type="InterPro" id="IPR036291">
    <property type="entry name" value="NAD(P)-bd_dom_sf"/>
</dbReference>
<proteinExistence type="predicted"/>
<dbReference type="AlphaFoldDB" id="A0A9W7XXX4"/>
<dbReference type="GO" id="GO:0005739">
    <property type="term" value="C:mitochondrion"/>
    <property type="evidence" value="ECO:0007669"/>
    <property type="project" value="TreeGrafter"/>
</dbReference>
<sequence>MSRKLFVVGGTGFVGQAVCRRALAQGWTVVSLSRHGAPRHPASAPRGIRWVRGDALAPSTFLEHLQGCSAVVHSVGVLLESNYKPWASLGSTQSQGSPSEAATYEQANRDTALSVWQAACQTPGVGAFAYLSAADVMPGLDPRYISTKRQVEQAMLKEGGGVRPVVVRPGFLYSSDRPVTLPIAAAIGVFSKAVHGTPLGCLVRNTGLAKAATPAINRDVLAAAIVRALDDPGVSGILEVPDIQRLGTGKQQQ</sequence>
<protein>
    <recommendedName>
        <fullName evidence="1">NAD(P)-binding domain-containing protein</fullName>
    </recommendedName>
</protein>
<evidence type="ECO:0000259" key="1">
    <source>
        <dbReference type="Pfam" id="PF13460"/>
    </source>
</evidence>
<dbReference type="PANTHER" id="PTHR12126:SF16">
    <property type="entry name" value="MIOREX COMPLEX COMPONENT 2"/>
    <property type="match status" value="1"/>
</dbReference>
<dbReference type="InterPro" id="IPR051207">
    <property type="entry name" value="ComplexI_NDUFA9_subunit"/>
</dbReference>
<name>A0A9W7XXX4_9FUNG</name>
<keyword evidence="3" id="KW-1185">Reference proteome</keyword>
<feature type="domain" description="NAD(P)-binding" evidence="1">
    <location>
        <begin position="9"/>
        <end position="176"/>
    </location>
</feature>
<gene>
    <name evidence="2" type="ORF">LPJ53_004885</name>
</gene>
<evidence type="ECO:0000313" key="2">
    <source>
        <dbReference type="EMBL" id="KAJ1720484.1"/>
    </source>
</evidence>
<dbReference type="Pfam" id="PF13460">
    <property type="entry name" value="NAD_binding_10"/>
    <property type="match status" value="1"/>
</dbReference>
<organism evidence="2 3">
    <name type="scientific">Coemansia erecta</name>
    <dbReference type="NCBI Taxonomy" id="147472"/>
    <lineage>
        <taxon>Eukaryota</taxon>
        <taxon>Fungi</taxon>
        <taxon>Fungi incertae sedis</taxon>
        <taxon>Zoopagomycota</taxon>
        <taxon>Kickxellomycotina</taxon>
        <taxon>Kickxellomycetes</taxon>
        <taxon>Kickxellales</taxon>
        <taxon>Kickxellaceae</taxon>
        <taxon>Coemansia</taxon>
    </lineage>
</organism>
<dbReference type="PANTHER" id="PTHR12126">
    <property type="entry name" value="NADH-UBIQUINONE OXIDOREDUCTASE 39 KDA SUBUNIT-RELATED"/>
    <property type="match status" value="1"/>
</dbReference>